<evidence type="ECO:0000313" key="2">
    <source>
        <dbReference type="EMBL" id="KAL2791841.1"/>
    </source>
</evidence>
<reference evidence="2 3" key="1">
    <citation type="journal article" date="2024" name="G3 (Bethesda)">
        <title>A hybrid genome assembly of the endangered aye-aye (Daubentonia madagascariensis).</title>
        <authorList>
            <person name="Versoza C.J."/>
            <person name="Pfeifer S.P."/>
        </authorList>
    </citation>
    <scope>NUCLEOTIDE SEQUENCE [LARGE SCALE GENOMIC DNA]</scope>
    <source>
        <strain evidence="2">6821</strain>
    </source>
</reference>
<accession>A0ABD2F116</accession>
<comment type="caution">
    <text evidence="2">The sequence shown here is derived from an EMBL/GenBank/DDBJ whole genome shotgun (WGS) entry which is preliminary data.</text>
</comment>
<dbReference type="AlphaFoldDB" id="A0ABD2F116"/>
<dbReference type="Proteomes" id="UP001610411">
    <property type="component" value="Unassembled WGS sequence"/>
</dbReference>
<name>A0ABD2F116_DAUMA</name>
<feature type="region of interest" description="Disordered" evidence="1">
    <location>
        <begin position="1"/>
        <end position="116"/>
    </location>
</feature>
<gene>
    <name evidence="2" type="ORF">WCI35_007222</name>
</gene>
<dbReference type="EMBL" id="JBFSEQ010000002">
    <property type="protein sequence ID" value="KAL2791841.1"/>
    <property type="molecule type" value="Genomic_DNA"/>
</dbReference>
<evidence type="ECO:0000256" key="1">
    <source>
        <dbReference type="SAM" id="MobiDB-lite"/>
    </source>
</evidence>
<organism evidence="2 3">
    <name type="scientific">Daubentonia madagascariensis</name>
    <name type="common">Aye-aye</name>
    <name type="synonym">Sciurus madagascariensis</name>
    <dbReference type="NCBI Taxonomy" id="31869"/>
    <lineage>
        <taxon>Eukaryota</taxon>
        <taxon>Metazoa</taxon>
        <taxon>Chordata</taxon>
        <taxon>Craniata</taxon>
        <taxon>Vertebrata</taxon>
        <taxon>Euteleostomi</taxon>
        <taxon>Mammalia</taxon>
        <taxon>Eutheria</taxon>
        <taxon>Euarchontoglires</taxon>
        <taxon>Primates</taxon>
        <taxon>Strepsirrhini</taxon>
        <taxon>Chiromyiformes</taxon>
        <taxon>Daubentoniidae</taxon>
        <taxon>Daubentonia</taxon>
    </lineage>
</organism>
<proteinExistence type="predicted"/>
<sequence length="116" mass="11618">GAAARSWPLRPGYRPHGLSPGPGDPGAAPAAGPAGPGAAGPGETSHRGDPWRTHDVPPPAEAQALGGRGFGRVPPRRSPRPRAAGLPDTQERNGPGGAWLGGSSDYTLNGAQWVPG</sequence>
<keyword evidence="3" id="KW-1185">Reference proteome</keyword>
<protein>
    <submittedName>
        <fullName evidence="2">Uncharacterized protein</fullName>
    </submittedName>
</protein>
<feature type="non-terminal residue" evidence="2">
    <location>
        <position position="116"/>
    </location>
</feature>
<feature type="compositionally biased region" description="Basic and acidic residues" evidence="1">
    <location>
        <begin position="44"/>
        <end position="55"/>
    </location>
</feature>
<feature type="non-terminal residue" evidence="2">
    <location>
        <position position="1"/>
    </location>
</feature>
<evidence type="ECO:0000313" key="3">
    <source>
        <dbReference type="Proteomes" id="UP001610411"/>
    </source>
</evidence>